<dbReference type="InterPro" id="IPR000182">
    <property type="entry name" value="GNAT_dom"/>
</dbReference>
<proteinExistence type="predicted"/>
<dbReference type="PANTHER" id="PTHR43415:SF3">
    <property type="entry name" value="GNAT-FAMILY ACETYLTRANSFERASE"/>
    <property type="match status" value="1"/>
</dbReference>
<feature type="domain" description="N-acetyltransferase" evidence="1">
    <location>
        <begin position="10"/>
        <end position="175"/>
    </location>
</feature>
<dbReference type="RefSeq" id="WP_338248265.1">
    <property type="nucleotide sequence ID" value="NZ_BSRI01000001.1"/>
</dbReference>
<dbReference type="PANTHER" id="PTHR43415">
    <property type="entry name" value="SPERMIDINE N(1)-ACETYLTRANSFERASE"/>
    <property type="match status" value="1"/>
</dbReference>
<dbReference type="InterPro" id="IPR016181">
    <property type="entry name" value="Acyl_CoA_acyltransferase"/>
</dbReference>
<keyword evidence="3" id="KW-1185">Reference proteome</keyword>
<reference evidence="2 3" key="1">
    <citation type="submission" date="2023-02" db="EMBL/GenBank/DDBJ databases">
        <title>Dictyobacter halimunensis sp. nov., a new member of the class Ktedonobacteria from forest soil in a geothermal area.</title>
        <authorList>
            <person name="Rachmania M.K."/>
            <person name="Ningsih F."/>
            <person name="Sakai Y."/>
            <person name="Yabe S."/>
            <person name="Yokota A."/>
            <person name="Sjamsuridzal W."/>
        </authorList>
    </citation>
    <scope>NUCLEOTIDE SEQUENCE [LARGE SCALE GENOMIC DNA]</scope>
    <source>
        <strain evidence="2 3">S3.2.2.5</strain>
    </source>
</reference>
<evidence type="ECO:0000313" key="2">
    <source>
        <dbReference type="EMBL" id="GLV54604.1"/>
    </source>
</evidence>
<name>A0ABQ6FQB3_9CHLR</name>
<accession>A0ABQ6FQB3</accession>
<dbReference type="Pfam" id="PF13302">
    <property type="entry name" value="Acetyltransf_3"/>
    <property type="match status" value="1"/>
</dbReference>
<gene>
    <name evidence="2" type="ORF">KDH_14510</name>
</gene>
<evidence type="ECO:0000259" key="1">
    <source>
        <dbReference type="PROSITE" id="PS51186"/>
    </source>
</evidence>
<dbReference type="Gene3D" id="3.40.630.30">
    <property type="match status" value="1"/>
</dbReference>
<organism evidence="2 3">
    <name type="scientific">Dictyobacter halimunensis</name>
    <dbReference type="NCBI Taxonomy" id="3026934"/>
    <lineage>
        <taxon>Bacteria</taxon>
        <taxon>Bacillati</taxon>
        <taxon>Chloroflexota</taxon>
        <taxon>Ktedonobacteria</taxon>
        <taxon>Ktedonobacterales</taxon>
        <taxon>Dictyobacteraceae</taxon>
        <taxon>Dictyobacter</taxon>
    </lineage>
</organism>
<protein>
    <submittedName>
        <fullName evidence="2">N-acetyltransferase</fullName>
    </submittedName>
</protein>
<dbReference type="EMBL" id="BSRI01000001">
    <property type="protein sequence ID" value="GLV54604.1"/>
    <property type="molecule type" value="Genomic_DNA"/>
</dbReference>
<evidence type="ECO:0000313" key="3">
    <source>
        <dbReference type="Proteomes" id="UP001344906"/>
    </source>
</evidence>
<comment type="caution">
    <text evidence="2">The sequence shown here is derived from an EMBL/GenBank/DDBJ whole genome shotgun (WGS) entry which is preliminary data.</text>
</comment>
<dbReference type="PROSITE" id="PS51186">
    <property type="entry name" value="GNAT"/>
    <property type="match status" value="1"/>
</dbReference>
<sequence length="192" mass="21724">MNVFLAGERVLLRPLEMDDLEAFVGWFADREATRYSMGVWLFPWSRYETEQWLKRTLLDKETLSLGVVEKERGSLVGYAGIASISLMNRSGEYYIFLGAKESWGRGYGTEVTRLIVDYGFASLNLHRIMLTVSEPNTAGVRAYTKAGFQQEGILRDACYRDGAYHNKLVMAILRSVWEADRASQASGEAKAQ</sequence>
<dbReference type="SUPFAM" id="SSF55729">
    <property type="entry name" value="Acyl-CoA N-acyltransferases (Nat)"/>
    <property type="match status" value="1"/>
</dbReference>
<dbReference type="Proteomes" id="UP001344906">
    <property type="component" value="Unassembled WGS sequence"/>
</dbReference>